<dbReference type="PANTHER" id="PTHR40074">
    <property type="entry name" value="O-ACETYLTRANSFERASE WECH"/>
    <property type="match status" value="1"/>
</dbReference>
<feature type="transmembrane region" description="Helical" evidence="7">
    <location>
        <begin position="36"/>
        <end position="61"/>
    </location>
</feature>
<feature type="transmembrane region" description="Helical" evidence="7">
    <location>
        <begin position="81"/>
        <end position="101"/>
    </location>
</feature>
<feature type="transmembrane region" description="Helical" evidence="7">
    <location>
        <begin position="271"/>
        <end position="289"/>
    </location>
</feature>
<dbReference type="Pfam" id="PF01757">
    <property type="entry name" value="Acyl_transf_3"/>
    <property type="match status" value="1"/>
</dbReference>
<feature type="transmembrane region" description="Helical" evidence="7">
    <location>
        <begin position="301"/>
        <end position="326"/>
    </location>
</feature>
<name>A0ABS5Y6J9_9CYAN</name>
<evidence type="ECO:0000256" key="1">
    <source>
        <dbReference type="ARBA" id="ARBA00004651"/>
    </source>
</evidence>
<sequence>MNWINNARIVSTLAVVLLHVSAVVLSENAVGSEYWWFGNGFSSLVRWCVPVFTMISGALLLDPTKQESLSKFYSKRLSRILIPMGFWSLFFLGWTFFHGVIDGAPPNGLELFTNLLSGLPYEHLWFLYMLSGLYLFAPFLRKIIAVSSHRELTASIIFMFVVAGINFAQLSFSGVYRPSLFLNWFLLYIPFFFIGYVIQRDQRTFSQTMRWGTFTLSTLLTCLGYYFALTKNELLPDGYFHGYLSITVIPMSVSVMYLLKSWDKPILNQQLTKQVALLTFGVYLVHPIFVEILNKTNFIRVFHPVIVIPSATALIFMASLFTSWLFHQVPYLRKTI</sequence>
<dbReference type="InterPro" id="IPR002656">
    <property type="entry name" value="Acyl_transf_3_dom"/>
</dbReference>
<dbReference type="PANTHER" id="PTHR40074:SF2">
    <property type="entry name" value="O-ACETYLTRANSFERASE WECH"/>
    <property type="match status" value="1"/>
</dbReference>
<keyword evidence="5 7" id="KW-1133">Transmembrane helix</keyword>
<keyword evidence="10" id="KW-1185">Reference proteome</keyword>
<evidence type="ECO:0000256" key="2">
    <source>
        <dbReference type="ARBA" id="ARBA00007400"/>
    </source>
</evidence>
<keyword evidence="4 7" id="KW-0812">Transmembrane</keyword>
<evidence type="ECO:0000256" key="5">
    <source>
        <dbReference type="ARBA" id="ARBA00022989"/>
    </source>
</evidence>
<accession>A0ABS5Y6J9</accession>
<keyword evidence="3" id="KW-1003">Cell membrane</keyword>
<organism evidence="9 10">
    <name type="scientific">Leptothoe kymatousa TAU-MAC 1615</name>
    <dbReference type="NCBI Taxonomy" id="2364775"/>
    <lineage>
        <taxon>Bacteria</taxon>
        <taxon>Bacillati</taxon>
        <taxon>Cyanobacteriota</taxon>
        <taxon>Cyanophyceae</taxon>
        <taxon>Nodosilineales</taxon>
        <taxon>Cymatolegaceae</taxon>
        <taxon>Leptothoe</taxon>
        <taxon>Leptothoe kymatousa</taxon>
    </lineage>
</organism>
<feature type="transmembrane region" description="Helical" evidence="7">
    <location>
        <begin position="152"/>
        <end position="175"/>
    </location>
</feature>
<gene>
    <name evidence="9" type="ORF">IXB28_14735</name>
</gene>
<evidence type="ECO:0000256" key="6">
    <source>
        <dbReference type="ARBA" id="ARBA00023136"/>
    </source>
</evidence>
<evidence type="ECO:0000256" key="7">
    <source>
        <dbReference type="SAM" id="Phobius"/>
    </source>
</evidence>
<dbReference type="Proteomes" id="UP001196661">
    <property type="component" value="Unassembled WGS sequence"/>
</dbReference>
<dbReference type="RefSeq" id="WP_215619357.1">
    <property type="nucleotide sequence ID" value="NZ_JADOER010000013.1"/>
</dbReference>
<keyword evidence="9" id="KW-0012">Acyltransferase</keyword>
<dbReference type="GO" id="GO:0016746">
    <property type="term" value="F:acyltransferase activity"/>
    <property type="evidence" value="ECO:0007669"/>
    <property type="project" value="UniProtKB-KW"/>
</dbReference>
<feature type="transmembrane region" description="Helical" evidence="7">
    <location>
        <begin position="181"/>
        <end position="199"/>
    </location>
</feature>
<evidence type="ECO:0000259" key="8">
    <source>
        <dbReference type="Pfam" id="PF01757"/>
    </source>
</evidence>
<feature type="domain" description="Acyltransferase 3" evidence="8">
    <location>
        <begin position="2"/>
        <end position="325"/>
    </location>
</feature>
<evidence type="ECO:0000313" key="10">
    <source>
        <dbReference type="Proteomes" id="UP001196661"/>
    </source>
</evidence>
<keyword evidence="9" id="KW-0808">Transferase</keyword>
<keyword evidence="6 7" id="KW-0472">Membrane</keyword>
<feature type="transmembrane region" description="Helical" evidence="7">
    <location>
        <begin position="240"/>
        <end position="259"/>
    </location>
</feature>
<protein>
    <submittedName>
        <fullName evidence="9">Acyltransferase family protein</fullName>
    </submittedName>
</protein>
<feature type="transmembrane region" description="Helical" evidence="7">
    <location>
        <begin position="211"/>
        <end position="228"/>
    </location>
</feature>
<evidence type="ECO:0000256" key="3">
    <source>
        <dbReference type="ARBA" id="ARBA00022475"/>
    </source>
</evidence>
<reference evidence="9 10" key="1">
    <citation type="journal article" date="2021" name="Mar. Drugs">
        <title>Genome Reduction and Secondary Metabolism of the Marine Sponge-Associated Cyanobacterium Leptothoe.</title>
        <authorList>
            <person name="Konstantinou D."/>
            <person name="Popin R.V."/>
            <person name="Fewer D.P."/>
            <person name="Sivonen K."/>
            <person name="Gkelis S."/>
        </authorList>
    </citation>
    <scope>NUCLEOTIDE SEQUENCE [LARGE SCALE GENOMIC DNA]</scope>
    <source>
        <strain evidence="9 10">TAU-MAC 1615</strain>
    </source>
</reference>
<dbReference type="EMBL" id="JADOER010000013">
    <property type="protein sequence ID" value="MBT9313467.1"/>
    <property type="molecule type" value="Genomic_DNA"/>
</dbReference>
<comment type="caution">
    <text evidence="9">The sequence shown here is derived from an EMBL/GenBank/DDBJ whole genome shotgun (WGS) entry which is preliminary data.</text>
</comment>
<proteinExistence type="inferred from homology"/>
<comment type="similarity">
    <text evidence="2">Belongs to the acyltransferase 3 family.</text>
</comment>
<comment type="subcellular location">
    <subcellularLocation>
        <location evidence="1">Cell membrane</location>
        <topology evidence="1">Multi-pass membrane protein</topology>
    </subcellularLocation>
</comment>
<evidence type="ECO:0000256" key="4">
    <source>
        <dbReference type="ARBA" id="ARBA00022692"/>
    </source>
</evidence>
<evidence type="ECO:0000313" key="9">
    <source>
        <dbReference type="EMBL" id="MBT9313467.1"/>
    </source>
</evidence>
<feature type="transmembrane region" description="Helical" evidence="7">
    <location>
        <begin position="121"/>
        <end position="140"/>
    </location>
</feature>